<keyword evidence="2" id="KW-1185">Reference proteome</keyword>
<dbReference type="Proteomes" id="UP001212170">
    <property type="component" value="Unassembled WGS sequence"/>
</dbReference>
<dbReference type="RefSeq" id="WP_271335137.1">
    <property type="nucleotide sequence ID" value="NZ_JAMZNK010000007.1"/>
</dbReference>
<name>A0ABT4W9X7_9FLAO</name>
<sequence length="58" mass="6805">MKKVNKKGCEDSFKKCEISEVVKKAIDEALEDVANGRVHTHEDVMEETKKKFRHLFNR</sequence>
<proteinExistence type="predicted"/>
<comment type="caution">
    <text evidence="1">The sequence shown here is derived from an EMBL/GenBank/DDBJ whole genome shotgun (WGS) entry which is preliminary data.</text>
</comment>
<dbReference type="EMBL" id="JAMZNK010000007">
    <property type="protein sequence ID" value="MDA6069331.1"/>
    <property type="molecule type" value="Genomic_DNA"/>
</dbReference>
<protein>
    <submittedName>
        <fullName evidence="1">Uncharacterized protein</fullName>
    </submittedName>
</protein>
<evidence type="ECO:0000313" key="1">
    <source>
        <dbReference type="EMBL" id="MDA6069331.1"/>
    </source>
</evidence>
<organism evidence="1 2">
    <name type="scientific">Flavobacterium azizsancarii</name>
    <dbReference type="NCBI Taxonomy" id="2961580"/>
    <lineage>
        <taxon>Bacteria</taxon>
        <taxon>Pseudomonadati</taxon>
        <taxon>Bacteroidota</taxon>
        <taxon>Flavobacteriia</taxon>
        <taxon>Flavobacteriales</taxon>
        <taxon>Flavobacteriaceae</taxon>
        <taxon>Flavobacterium</taxon>
    </lineage>
</organism>
<reference evidence="1 2" key="1">
    <citation type="journal article" date="2023" name="Chemosphere">
        <title>Whole genome analysis of Flavobacterium aziz-sancarii sp. nov., isolated from Ardley Island (Antarctica), revealed a rich resistome and bioremediation potential.</title>
        <authorList>
            <person name="Otur C."/>
            <person name="Okay S."/>
            <person name="Kurt-Kizildogan A."/>
        </authorList>
    </citation>
    <scope>NUCLEOTIDE SEQUENCE [LARGE SCALE GENOMIC DNA]</scope>
    <source>
        <strain evidence="1 2">AC</strain>
    </source>
</reference>
<evidence type="ECO:0000313" key="2">
    <source>
        <dbReference type="Proteomes" id="UP001212170"/>
    </source>
</evidence>
<accession>A0ABT4W9X7</accession>
<gene>
    <name evidence="1" type="ORF">NJT12_06835</name>
</gene>